<dbReference type="GO" id="GO:0003676">
    <property type="term" value="F:nucleic acid binding"/>
    <property type="evidence" value="ECO:0007669"/>
    <property type="project" value="InterPro"/>
</dbReference>
<evidence type="ECO:0000313" key="1">
    <source>
        <dbReference type="EMBL" id="OXU20662.1"/>
    </source>
</evidence>
<keyword evidence="2" id="KW-1185">Reference proteome</keyword>
<dbReference type="PANTHER" id="PTHR47326:SF1">
    <property type="entry name" value="HTH PSQ-TYPE DOMAIN-CONTAINING PROTEIN"/>
    <property type="match status" value="1"/>
</dbReference>
<proteinExistence type="predicted"/>
<accession>A0A232EQQ6</accession>
<dbReference type="PANTHER" id="PTHR47326">
    <property type="entry name" value="TRANSPOSABLE ELEMENT TC3 TRANSPOSASE-LIKE PROTEIN"/>
    <property type="match status" value="1"/>
</dbReference>
<reference evidence="1 2" key="1">
    <citation type="journal article" date="2017" name="Curr. Biol.">
        <title>The Evolution of Venom by Co-option of Single-Copy Genes.</title>
        <authorList>
            <person name="Martinson E.O."/>
            <person name="Mrinalini"/>
            <person name="Kelkar Y.D."/>
            <person name="Chang C.H."/>
            <person name="Werren J.H."/>
        </authorList>
    </citation>
    <scope>NUCLEOTIDE SEQUENCE [LARGE SCALE GENOMIC DNA]</scope>
    <source>
        <strain evidence="1 2">Alberta</strain>
        <tissue evidence="1">Whole body</tissue>
    </source>
</reference>
<comment type="caution">
    <text evidence="1">The sequence shown here is derived from an EMBL/GenBank/DDBJ whole genome shotgun (WGS) entry which is preliminary data.</text>
</comment>
<dbReference type="Gene3D" id="3.30.420.10">
    <property type="entry name" value="Ribonuclease H-like superfamily/Ribonuclease H"/>
    <property type="match status" value="1"/>
</dbReference>
<organism evidence="1 2">
    <name type="scientific">Trichomalopsis sarcophagae</name>
    <dbReference type="NCBI Taxonomy" id="543379"/>
    <lineage>
        <taxon>Eukaryota</taxon>
        <taxon>Metazoa</taxon>
        <taxon>Ecdysozoa</taxon>
        <taxon>Arthropoda</taxon>
        <taxon>Hexapoda</taxon>
        <taxon>Insecta</taxon>
        <taxon>Pterygota</taxon>
        <taxon>Neoptera</taxon>
        <taxon>Endopterygota</taxon>
        <taxon>Hymenoptera</taxon>
        <taxon>Apocrita</taxon>
        <taxon>Proctotrupomorpha</taxon>
        <taxon>Chalcidoidea</taxon>
        <taxon>Pteromalidae</taxon>
        <taxon>Pteromalinae</taxon>
        <taxon>Trichomalopsis</taxon>
    </lineage>
</organism>
<dbReference type="AlphaFoldDB" id="A0A232EQQ6"/>
<name>A0A232EQQ6_9HYME</name>
<protein>
    <submittedName>
        <fullName evidence="1">Uncharacterized protein</fullName>
    </submittedName>
</protein>
<evidence type="ECO:0000313" key="2">
    <source>
        <dbReference type="Proteomes" id="UP000215335"/>
    </source>
</evidence>
<dbReference type="Proteomes" id="UP000215335">
    <property type="component" value="Unassembled WGS sequence"/>
</dbReference>
<gene>
    <name evidence="1" type="ORF">TSAR_003246</name>
</gene>
<dbReference type="EMBL" id="NNAY01002739">
    <property type="protein sequence ID" value="OXU20662.1"/>
    <property type="molecule type" value="Genomic_DNA"/>
</dbReference>
<dbReference type="OrthoDB" id="9986793at2759"/>
<sequence length="89" mass="10690">MVWCGIVNGYLIGSYFFDRNVDRDSYLESTRNHLPVRLENVDLPTRVRMWLQQDSAALQFELIVRQFLNYNYNSRRVDEEVRLNAFQTL</sequence>
<dbReference type="InterPro" id="IPR036397">
    <property type="entry name" value="RNaseH_sf"/>
</dbReference>